<dbReference type="PROSITE" id="PS00557">
    <property type="entry name" value="FMN_HYDROXY_ACID_DH_1"/>
    <property type="match status" value="1"/>
</dbReference>
<dbReference type="Gene3D" id="3.20.20.70">
    <property type="entry name" value="Aldolase class I"/>
    <property type="match status" value="1"/>
</dbReference>
<dbReference type="GO" id="GO:0008270">
    <property type="term" value="F:zinc ion binding"/>
    <property type="evidence" value="ECO:0007669"/>
    <property type="project" value="InterPro"/>
</dbReference>
<feature type="domain" description="FMN hydroxy acid dehydrogenase" evidence="8">
    <location>
        <begin position="70"/>
        <end position="405"/>
    </location>
</feature>
<feature type="compositionally biased region" description="Polar residues" evidence="7">
    <location>
        <begin position="1104"/>
        <end position="1119"/>
    </location>
</feature>
<evidence type="ECO:0000256" key="5">
    <source>
        <dbReference type="ARBA" id="ARBA00073420"/>
    </source>
</evidence>
<dbReference type="GO" id="GO:0005737">
    <property type="term" value="C:cytoplasm"/>
    <property type="evidence" value="ECO:0007669"/>
    <property type="project" value="UniProtKB-ARBA"/>
</dbReference>
<feature type="compositionally biased region" description="Polar residues" evidence="7">
    <location>
        <begin position="1225"/>
        <end position="1234"/>
    </location>
</feature>
<evidence type="ECO:0000259" key="8">
    <source>
        <dbReference type="PROSITE" id="PS51349"/>
    </source>
</evidence>
<dbReference type="InterPro" id="IPR007219">
    <property type="entry name" value="XnlR_reg_dom"/>
</dbReference>
<dbReference type="EMBL" id="LVCJ01000068">
    <property type="protein sequence ID" value="OAL30914.1"/>
    <property type="molecule type" value="Genomic_DNA"/>
</dbReference>
<name>A0A178CNI0_9EURO</name>
<dbReference type="Pfam" id="PF04082">
    <property type="entry name" value="Fungal_trans"/>
    <property type="match status" value="1"/>
</dbReference>
<feature type="region of interest" description="Disordered" evidence="7">
    <location>
        <begin position="426"/>
        <end position="473"/>
    </location>
</feature>
<dbReference type="OrthoDB" id="39175at2759"/>
<dbReference type="Pfam" id="PF01070">
    <property type="entry name" value="FMN_dh"/>
    <property type="match status" value="1"/>
</dbReference>
<dbReference type="InterPro" id="IPR037396">
    <property type="entry name" value="FMN_HAD"/>
</dbReference>
<evidence type="ECO:0000256" key="3">
    <source>
        <dbReference type="ARBA" id="ARBA00023242"/>
    </source>
</evidence>
<gene>
    <name evidence="9" type="ORF">AYO20_08499</name>
</gene>
<dbReference type="GO" id="GO:0016491">
    <property type="term" value="F:oxidoreductase activity"/>
    <property type="evidence" value="ECO:0007669"/>
    <property type="project" value="UniProtKB-KW"/>
</dbReference>
<dbReference type="FunFam" id="3.20.20.70:FF:000056">
    <property type="entry name" value="hydroxyacid oxidase 2"/>
    <property type="match status" value="1"/>
</dbReference>
<keyword evidence="2" id="KW-0560">Oxidoreductase</keyword>
<accession>A0A178CNI0</accession>
<evidence type="ECO:0000256" key="7">
    <source>
        <dbReference type="SAM" id="MobiDB-lite"/>
    </source>
</evidence>
<dbReference type="GO" id="GO:0006351">
    <property type="term" value="P:DNA-templated transcription"/>
    <property type="evidence" value="ECO:0007669"/>
    <property type="project" value="InterPro"/>
</dbReference>
<dbReference type="InterPro" id="IPR000262">
    <property type="entry name" value="FMN-dep_DH"/>
</dbReference>
<feature type="compositionally biased region" description="Polar residues" evidence="7">
    <location>
        <begin position="1203"/>
        <end position="1214"/>
    </location>
</feature>
<evidence type="ECO:0000256" key="1">
    <source>
        <dbReference type="ARBA" id="ARBA00001917"/>
    </source>
</evidence>
<keyword evidence="10" id="KW-1185">Reference proteome</keyword>
<evidence type="ECO:0000313" key="9">
    <source>
        <dbReference type="EMBL" id="OAL30914.1"/>
    </source>
</evidence>
<feature type="region of interest" description="Disordered" evidence="7">
    <location>
        <begin position="1080"/>
        <end position="1171"/>
    </location>
</feature>
<feature type="region of interest" description="Disordered" evidence="7">
    <location>
        <begin position="1201"/>
        <end position="1305"/>
    </location>
</feature>
<comment type="cofactor">
    <cofactor evidence="1">
        <name>FMN</name>
        <dbReference type="ChEBI" id="CHEBI:58210"/>
    </cofactor>
</comment>
<dbReference type="RefSeq" id="XP_022497219.1">
    <property type="nucleotide sequence ID" value="XM_022646775.1"/>
</dbReference>
<reference evidence="9 10" key="1">
    <citation type="submission" date="2016-03" db="EMBL/GenBank/DDBJ databases">
        <title>The draft genome sequence of Fonsecaea nubica causative agent of cutaneous subcutaneous infection in human host.</title>
        <authorList>
            <person name="Costa F."/>
            <person name="Sybren D.H."/>
            <person name="Raittz R.T."/>
            <person name="Weiss V.A."/>
            <person name="Leao A.C."/>
            <person name="Gomes R."/>
            <person name="De Souza E.M."/>
            <person name="Pedrosa F.O."/>
            <person name="Steffens M.B."/>
            <person name="Bombassaro A."/>
            <person name="Tadra-Sfeir M.Z."/>
            <person name="Moreno L.F."/>
            <person name="Najafzadeh M.J."/>
            <person name="Felipe M.S."/>
            <person name="Teixeira M."/>
            <person name="Sun J."/>
            <person name="Xi L."/>
            <person name="Castro M.A."/>
            <person name="Vicente V.A."/>
        </authorList>
    </citation>
    <scope>NUCLEOTIDE SEQUENCE [LARGE SCALE GENOMIC DNA]</scope>
    <source>
        <strain evidence="9 10">CBS 269.64</strain>
    </source>
</reference>
<sequence>MAFSTTSTLVRPPTDVPEMAPAAKISTADHPVEGYLDSIVIEPRRPDDLETVLTINDLRELAQKKVPKILRDNEAAYNRYKIRPRVLVDVSELDSSIEMFGKKLPIPLGFAPAAAHKLAHPDGELATSRAAAKAGIPMGLSSYSTTSIEDVAGEGRGNPYLMHLTIMKDRSRTVQTLRRIEKAGFRGIFLTVDTAVLGRRLNEYRNNFQMPPGVSFPNMKFEASVAEKEGIVNKGARGFKSVVKTEKDTKQDWETVIPWLKSQTKLQIWAKGIYTPEDVRMAIKYGLDGVVISNHGGRQLDGVPASLDALRDCAPAALDPNGKRLIQIALDGGIRKGTDIFKAIALGAQMVFIGRIPIWGLSVGGEQGVTKAVEILAQEFRQTMALAGKNISRSDGLRYLPPPQGPMQLQGTSALCPVREGRHFLQAPVSGHNPTGREHEQSLPPTHHGRSEEQEESELVSQAGSMTSPSTSDIIRSVEDGHLSRSALPTFYRTEINNTLPATPQSRWAYVGTTVSNLAHLVNARTKRPDCLHYPFPHYRSTLPWKPSASSSTARAIPVIQPRESSGAHEPPHWTFTTLPDPDLGILPVSEIRVELIDAYFKYIHPGYPVVQEADFRRRLKASTGNGGGTDGGTALTQEPPALLLIQCVLLAGAHVSTHPTVQNARSSIKEALYRRVRTLFDMRYENDRLLLLQAALILTWHVDSGDDVSANAWYWSGIASRIALGLGLHRRFASMTMRRRGQRRMRTMWWMVVQTEILCALNHGRPVSFDLDDCDQTLLTEDDLHEEEVDPDTGAVRAVCTANVDFCLANISLCVLIWEMLKLHSPGVKRRLGGEGSMGMRAAKMNLNARLAAWCMQLPPSMGQPGMPAQDNFAAQLHLHYYMAIIALNRRTKTEPMGLDPGYGLTSDSPSVAWAQQASGPGEGAAQASIQMPRDDIESQQCSSLCHTSAVSIVSILTHMADMGWIKSCWLSTMTSILAAAVHFSYEIRSATLGERSANGETNTDPPLSVTRHSLSPFPSTKGSPFSLLVALGSLDRLQMLVTISTTLIPYWSSAEGLSQLLETISAELKGMITFVTGRKDRKGTNPADRNTAKRTSDAVVEQNGNSSFTVSAGTYQTPDPKGQVHHRQSTAPLSQQADVPEQSRKSQRTSYMSTPGTATRNDEESLDSDALRRHSTYANARQGGSDYADSSVYTHIGRKNTAGTRETASFDQASDIWEPLPGNRTTQPQASNPGAALTFDDDARGPPYSTSDTLHGDSGRGANNVGSRNTIPFPPHSAQSSTFSSAPVGAEPRGRSVDFSSGHPAQSFPTSGYSGYNVAQAMQPPSRQVDTVAASVEHASAAGGNWELQIDDLLRYMTDPGAMTDAASAHAYNAANIRERHGDANMGEYIGPYQ</sequence>
<evidence type="ECO:0000313" key="10">
    <source>
        <dbReference type="Proteomes" id="UP000185904"/>
    </source>
</evidence>
<keyword evidence="3" id="KW-0539">Nucleus</keyword>
<dbReference type="GeneID" id="34591902"/>
<dbReference type="CDD" id="cd12148">
    <property type="entry name" value="fungal_TF_MHR"/>
    <property type="match status" value="1"/>
</dbReference>
<dbReference type="PANTHER" id="PTHR10578:SF149">
    <property type="entry name" value="2-HYDROXYACID OXIDASE 2"/>
    <property type="match status" value="1"/>
</dbReference>
<evidence type="ECO:0000256" key="2">
    <source>
        <dbReference type="ARBA" id="ARBA00023002"/>
    </source>
</evidence>
<evidence type="ECO:0000256" key="4">
    <source>
        <dbReference type="ARBA" id="ARBA00024042"/>
    </source>
</evidence>
<evidence type="ECO:0000256" key="6">
    <source>
        <dbReference type="ARBA" id="ARBA00083297"/>
    </source>
</evidence>
<dbReference type="InterPro" id="IPR008259">
    <property type="entry name" value="FMN_hydac_DH_AS"/>
</dbReference>
<dbReference type="GO" id="GO:0010181">
    <property type="term" value="F:FMN binding"/>
    <property type="evidence" value="ECO:0007669"/>
    <property type="project" value="InterPro"/>
</dbReference>
<dbReference type="CDD" id="cd02809">
    <property type="entry name" value="alpha_hydroxyacid_oxid_FMN"/>
    <property type="match status" value="1"/>
</dbReference>
<proteinExistence type="inferred from homology"/>
<feature type="compositionally biased region" description="Polar residues" evidence="7">
    <location>
        <begin position="1150"/>
        <end position="1161"/>
    </location>
</feature>
<comment type="similarity">
    <text evidence="4">Belongs to the FMN-dependent alpha-hydroxy acid dehydrogenase family.</text>
</comment>
<comment type="caution">
    <text evidence="9">The sequence shown here is derived from an EMBL/GenBank/DDBJ whole genome shotgun (WGS) entry which is preliminary data.</text>
</comment>
<dbReference type="PROSITE" id="PS51349">
    <property type="entry name" value="FMN_HYDROXY_ACID_DH_2"/>
    <property type="match status" value="1"/>
</dbReference>
<dbReference type="PANTHER" id="PTHR10578">
    <property type="entry name" value="S -2-HYDROXY-ACID OXIDASE-RELATED"/>
    <property type="match status" value="1"/>
</dbReference>
<dbReference type="SUPFAM" id="SSF51395">
    <property type="entry name" value="FMN-linked oxidoreductases"/>
    <property type="match status" value="1"/>
</dbReference>
<dbReference type="GO" id="GO:0003677">
    <property type="term" value="F:DNA binding"/>
    <property type="evidence" value="ECO:0007669"/>
    <property type="project" value="InterPro"/>
</dbReference>
<organism evidence="9 10">
    <name type="scientific">Fonsecaea nubica</name>
    <dbReference type="NCBI Taxonomy" id="856822"/>
    <lineage>
        <taxon>Eukaryota</taxon>
        <taxon>Fungi</taxon>
        <taxon>Dikarya</taxon>
        <taxon>Ascomycota</taxon>
        <taxon>Pezizomycotina</taxon>
        <taxon>Eurotiomycetes</taxon>
        <taxon>Chaetothyriomycetidae</taxon>
        <taxon>Chaetothyriales</taxon>
        <taxon>Herpotrichiellaceae</taxon>
        <taxon>Fonsecaea</taxon>
    </lineage>
</organism>
<feature type="compositionally biased region" description="Polar residues" evidence="7">
    <location>
        <begin position="459"/>
        <end position="473"/>
    </location>
</feature>
<dbReference type="InterPro" id="IPR013785">
    <property type="entry name" value="Aldolase_TIM"/>
</dbReference>
<dbReference type="InterPro" id="IPR012133">
    <property type="entry name" value="Alpha-hydoxy_acid_DH_FMN"/>
</dbReference>
<dbReference type="Proteomes" id="UP000185904">
    <property type="component" value="Unassembled WGS sequence"/>
</dbReference>
<dbReference type="SMART" id="SM00906">
    <property type="entry name" value="Fungal_trans"/>
    <property type="match status" value="1"/>
</dbReference>
<protein>
    <recommendedName>
        <fullName evidence="5">Oxidase FUB9</fullName>
    </recommendedName>
    <alternativeName>
        <fullName evidence="6">Fusaric acid biosynthesis protein 9</fullName>
    </alternativeName>
</protein>